<evidence type="ECO:0000313" key="25">
    <source>
        <dbReference type="RefSeq" id="XP_028984862.1"/>
    </source>
</evidence>
<keyword evidence="24" id="KW-1185">Reference proteome</keyword>
<dbReference type="SFLD" id="SFLDS00003">
    <property type="entry name" value="Haloacid_Dehalogenase"/>
    <property type="match status" value="1"/>
</dbReference>
<dbReference type="FunFam" id="3.40.50.1000:FF:000144">
    <property type="entry name" value="copper-transporting ATPase 1 isoform X2"/>
    <property type="match status" value="1"/>
</dbReference>
<dbReference type="CTD" id="540"/>
<evidence type="ECO:0000256" key="18">
    <source>
        <dbReference type="ARBA" id="ARBA00049289"/>
    </source>
</evidence>
<keyword evidence="8" id="KW-0677">Repeat</keyword>
<dbReference type="InterPro" id="IPR036412">
    <property type="entry name" value="HAD-like_sf"/>
</dbReference>
<dbReference type="SFLD" id="SFLDF00027">
    <property type="entry name" value="p-type_atpase"/>
    <property type="match status" value="1"/>
</dbReference>
<dbReference type="CDD" id="cd00371">
    <property type="entry name" value="HMA"/>
    <property type="match status" value="4"/>
</dbReference>
<dbReference type="InterPro" id="IPR008250">
    <property type="entry name" value="ATPase_P-typ_transduc_dom_A_sf"/>
</dbReference>
<dbReference type="PROSITE" id="PS01047">
    <property type="entry name" value="HMA_1"/>
    <property type="match status" value="3"/>
</dbReference>
<dbReference type="KEGG" id="bspl:114842936"/>
<dbReference type="Gene3D" id="3.40.1110.10">
    <property type="entry name" value="Calcium-transporting ATPase, cytoplasmic domain N"/>
    <property type="match status" value="1"/>
</dbReference>
<dbReference type="GO" id="GO:0005507">
    <property type="term" value="F:copper ion binding"/>
    <property type="evidence" value="ECO:0007669"/>
    <property type="project" value="InterPro"/>
</dbReference>
<evidence type="ECO:0000256" key="6">
    <source>
        <dbReference type="ARBA" id="ARBA00022692"/>
    </source>
</evidence>
<dbReference type="SUPFAM" id="SSF81665">
    <property type="entry name" value="Calcium ATPase, transmembrane domain M"/>
    <property type="match status" value="1"/>
</dbReference>
<keyword evidence="16" id="KW-0406">Ion transport</keyword>
<dbReference type="GO" id="GO:0055070">
    <property type="term" value="P:copper ion homeostasis"/>
    <property type="evidence" value="ECO:0007669"/>
    <property type="project" value="TreeGrafter"/>
</dbReference>
<dbReference type="SUPFAM" id="SSF81653">
    <property type="entry name" value="Calcium ATPase, transduction domain A"/>
    <property type="match status" value="1"/>
</dbReference>
<evidence type="ECO:0000259" key="23">
    <source>
        <dbReference type="PROSITE" id="PS50846"/>
    </source>
</evidence>
<keyword evidence="9 22" id="KW-0547">Nucleotide-binding</keyword>
<feature type="transmembrane region" description="Helical" evidence="22">
    <location>
        <begin position="849"/>
        <end position="872"/>
    </location>
</feature>
<dbReference type="InterPro" id="IPR023299">
    <property type="entry name" value="ATPase_P-typ_cyto_dom_N"/>
</dbReference>
<comment type="subunit">
    <text evidence="19">Monomer. Interacts with COMMD1/MURR1. Interacts with DCTN4, in a copper-dependent manner. Interacts with ATOX1. Interacts (via C-terminus) with ZBTB16/PLZF.</text>
</comment>
<feature type="transmembrane region" description="Helical" evidence="22">
    <location>
        <begin position="572"/>
        <end position="592"/>
    </location>
</feature>
<evidence type="ECO:0000256" key="5">
    <source>
        <dbReference type="ARBA" id="ARBA00022448"/>
    </source>
</evidence>
<sequence>MFSTKSPKSRSSYVSRSSQAAAEQICMVECSCKPDCTCSAHSSCGRPCAQPLEVQDNKRNHEKQGLENLAYDYGSQTELYPPPKAASRVAFILHGLNSEQQAQAIHNKISSLNGVISISLALPWKVAKVDYDFSVITTKEIALELQTTGCSVESAVQIRVDGMHCESCVQSIERQISELPGVSHIQVSLRDAAALIVFQPLVLSPKELRDKIEDMGFDATLSTDYPSEQDITNWQRDTVNLSAQTVTLWIVGMTCSSCVQSIEGRMSQMTGVQSVVVSLEEEKGTISFDPSLTEPEQLRFAIEDMGFDASLKEPVKRIQSHERSRPVSSGFYDSSGVQSTSQAGVNNGTGLHTASKSLYYNASDIKVQKCFICVKGMTCASCAANIEKTLLKQRGVISVLVSLMSGKAEVKYDSSILEAAAVIKLIEDLGFGATLIEDNAVTHGKLDLTVTGMTCASCVHNIESKLNTTKGILGASVALATKKAQIQYNTDVIGPRDIIKVIQNLGFEASLVEKGFKNHLNHTEEIHHWKSSFLLSLVFGLPVMGLMIYMMVMDSQHQEHGGSMPVELNVLPGLSLLNLTFFLLCTPVQIFGGRYFYIQAYRSLKHHMANMDVLIVLATSISYIYSCVVLIVAIAEQASQSPVTFFDTPPMLFVFIALGRWLEHVAKSKTSEALAKLMSLQATDATVVTLGPEHSIISEEQLVVELVQRGDIVKVVPGGKFPVDGKVIEGSSMADESLITGEPMPVSKKVGSLVIAGSINAHGALLVEATHVGADTTLSQIVKLVEEAQTSKAPIQQFADRLSGYFVPFIVIISLLTLVTWLAIGFVNFDIVKNNFPGYNQNISRAEVIVRFAFQASITVLSIACPCSLGLATPTAVMVGTGVGAQNGILIKGGEPLEMAHKIGVVMFDKTGTITNGVPRVTRVLVLWEMARMPLRKILVVVGTAEVSSEHPLGMAVAKHCKEELGLDVLGNCQDFQAVPGCGISCRVSNVEHLLQEQSEESFLLPEVTTAESGLLSPAKASSAGKQQTYSVLIGNREWMRRNGHHIGADVDAAMSSHETKGQTAILVAIDGALCAMLAIADTVKAESALAVHTLNRMGIDVVMMTGDNRRTAKAIAAQVGIRKVFAEVLPSHKVAKVQELQEQGLRVAMVGDGVNDSPALARADVGIAIGTGTDVAIEAAAIVLIRNDLLDVVASIELSQKTVRRIRINFVFALIYNLLGIPVAAGVFMPIGLVLQPWMGSAAMAASSVSVVLSSLLLRMYKKTSIEIYEGQARGQMNSLGLSQISTHLGLDGRRWSPSLFTPEQLHEGNVASSSLSDQEASINSAGVGGQGRYSLLDYQTAEDINV</sequence>
<evidence type="ECO:0000256" key="21">
    <source>
        <dbReference type="ARBA" id="ARBA00083608"/>
    </source>
</evidence>
<dbReference type="GO" id="GO:0005770">
    <property type="term" value="C:late endosome"/>
    <property type="evidence" value="ECO:0007669"/>
    <property type="project" value="UniProtKB-SubCell"/>
</dbReference>
<dbReference type="EC" id="7.2.2.8" evidence="4"/>
<evidence type="ECO:0000256" key="15">
    <source>
        <dbReference type="ARBA" id="ARBA00023008"/>
    </source>
</evidence>
<keyword evidence="14 22" id="KW-1133">Transmembrane helix</keyword>
<evidence type="ECO:0000256" key="20">
    <source>
        <dbReference type="ARBA" id="ARBA00074947"/>
    </source>
</evidence>
<dbReference type="PANTHER" id="PTHR43520:SF30">
    <property type="entry name" value="COPPER-TRANSPORTING ATPASE 2"/>
    <property type="match status" value="1"/>
</dbReference>
<evidence type="ECO:0000256" key="7">
    <source>
        <dbReference type="ARBA" id="ARBA00022723"/>
    </source>
</evidence>
<evidence type="ECO:0000256" key="1">
    <source>
        <dbReference type="ARBA" id="ARBA00004166"/>
    </source>
</evidence>
<dbReference type="Gene3D" id="3.30.70.100">
    <property type="match status" value="5"/>
</dbReference>
<dbReference type="InterPro" id="IPR017969">
    <property type="entry name" value="Heavy-metal-associated_CS"/>
</dbReference>
<feature type="transmembrane region" description="Helical" evidence="22">
    <location>
        <begin position="641"/>
        <end position="662"/>
    </location>
</feature>
<dbReference type="SUPFAM" id="SSF56784">
    <property type="entry name" value="HAD-like"/>
    <property type="match status" value="1"/>
</dbReference>
<feature type="transmembrane region" description="Helical" evidence="22">
    <location>
        <begin position="613"/>
        <end position="635"/>
    </location>
</feature>
<evidence type="ECO:0000256" key="9">
    <source>
        <dbReference type="ARBA" id="ARBA00022741"/>
    </source>
</evidence>
<dbReference type="PRINTS" id="PR00942">
    <property type="entry name" value="CUATPASEI"/>
</dbReference>
<reference evidence="25" key="1">
    <citation type="submission" date="2025-08" db="UniProtKB">
        <authorList>
            <consortium name="RefSeq"/>
        </authorList>
    </citation>
    <scope>IDENTIFICATION</scope>
</reference>
<dbReference type="CDD" id="cd02094">
    <property type="entry name" value="P-type_ATPase_Cu-like"/>
    <property type="match status" value="1"/>
</dbReference>
<dbReference type="SFLD" id="SFLDG00002">
    <property type="entry name" value="C1.7:_P-type_atpase_like"/>
    <property type="match status" value="1"/>
</dbReference>
<dbReference type="PANTHER" id="PTHR43520">
    <property type="entry name" value="ATP7, ISOFORM B"/>
    <property type="match status" value="1"/>
</dbReference>
<keyword evidence="11 22" id="KW-0067">ATP-binding</keyword>
<keyword evidence="5" id="KW-0813">Transport</keyword>
<dbReference type="InterPro" id="IPR044492">
    <property type="entry name" value="P_typ_ATPase_HD_dom"/>
</dbReference>
<feature type="transmembrane region" description="Helical" evidence="22">
    <location>
        <begin position="1239"/>
        <end position="1259"/>
    </location>
</feature>
<dbReference type="InterPro" id="IPR018303">
    <property type="entry name" value="ATPase_P-typ_P_site"/>
</dbReference>
<keyword evidence="10" id="KW-0187">Copper transport</keyword>
<dbReference type="FunFam" id="2.70.150.10:FF:000002">
    <property type="entry name" value="Copper-transporting ATPase 1, putative"/>
    <property type="match status" value="1"/>
</dbReference>
<evidence type="ECO:0000256" key="13">
    <source>
        <dbReference type="ARBA" id="ARBA00022967"/>
    </source>
</evidence>
<dbReference type="Pfam" id="PF00702">
    <property type="entry name" value="Hydrolase"/>
    <property type="match status" value="1"/>
</dbReference>
<keyword evidence="7 22" id="KW-0479">Metal-binding</keyword>
<dbReference type="InterPro" id="IPR001757">
    <property type="entry name" value="P_typ_ATPase"/>
</dbReference>
<evidence type="ECO:0000256" key="19">
    <source>
        <dbReference type="ARBA" id="ARBA00065683"/>
    </source>
</evidence>
<proteinExistence type="inferred from homology"/>
<evidence type="ECO:0000256" key="8">
    <source>
        <dbReference type="ARBA" id="ARBA00022737"/>
    </source>
</evidence>
<dbReference type="GO" id="GO:0043682">
    <property type="term" value="F:P-type divalent copper transporter activity"/>
    <property type="evidence" value="ECO:0007669"/>
    <property type="project" value="TreeGrafter"/>
</dbReference>
<gene>
    <name evidence="25" type="primary">atp7b</name>
</gene>
<dbReference type="FunFam" id="3.40.1110.10:FF:000015">
    <property type="entry name" value="ATPase copper transporting beta"/>
    <property type="match status" value="1"/>
</dbReference>
<feature type="domain" description="HMA" evidence="23">
    <location>
        <begin position="444"/>
        <end position="510"/>
    </location>
</feature>
<keyword evidence="12" id="KW-0460">Magnesium</keyword>
<dbReference type="GO" id="GO:0016887">
    <property type="term" value="F:ATP hydrolysis activity"/>
    <property type="evidence" value="ECO:0007669"/>
    <property type="project" value="InterPro"/>
</dbReference>
<dbReference type="SUPFAM" id="SSF55008">
    <property type="entry name" value="HMA, heavy metal-associated domain"/>
    <property type="match status" value="5"/>
</dbReference>
<evidence type="ECO:0000256" key="4">
    <source>
        <dbReference type="ARBA" id="ARBA00012517"/>
    </source>
</evidence>
<keyword evidence="15" id="KW-0186">Copper</keyword>
<dbReference type="Proteomes" id="UP000515150">
    <property type="component" value="Chromosome 2"/>
</dbReference>
<evidence type="ECO:0000256" key="12">
    <source>
        <dbReference type="ARBA" id="ARBA00022842"/>
    </source>
</evidence>
<evidence type="ECO:0000256" key="17">
    <source>
        <dbReference type="ARBA" id="ARBA00023136"/>
    </source>
</evidence>
<dbReference type="NCBIfam" id="TIGR01525">
    <property type="entry name" value="ATPase-IB_hvy"/>
    <property type="match status" value="1"/>
</dbReference>
<name>A0A6P7KQH3_BETSP</name>
<dbReference type="InterPro" id="IPR027256">
    <property type="entry name" value="P-typ_ATPase_IB"/>
</dbReference>
<dbReference type="GO" id="GO:0016020">
    <property type="term" value="C:membrane"/>
    <property type="evidence" value="ECO:0007669"/>
    <property type="project" value="UniProtKB-SubCell"/>
</dbReference>
<dbReference type="Gene3D" id="3.40.50.1000">
    <property type="entry name" value="HAD superfamily/HAD-like"/>
    <property type="match status" value="1"/>
</dbReference>
<keyword evidence="13" id="KW-1278">Translocase</keyword>
<feature type="domain" description="HMA" evidence="23">
    <location>
        <begin position="244"/>
        <end position="310"/>
    </location>
</feature>
<feature type="domain" description="HMA" evidence="23">
    <location>
        <begin position="368"/>
        <end position="434"/>
    </location>
</feature>
<dbReference type="Pfam" id="PF00403">
    <property type="entry name" value="HMA"/>
    <property type="match status" value="4"/>
</dbReference>
<dbReference type="InterPro" id="IPR006122">
    <property type="entry name" value="HMA_Cu_ion-bd"/>
</dbReference>
<dbReference type="InterPro" id="IPR023214">
    <property type="entry name" value="HAD_sf"/>
</dbReference>
<dbReference type="GO" id="GO:0005524">
    <property type="term" value="F:ATP binding"/>
    <property type="evidence" value="ECO:0007669"/>
    <property type="project" value="UniProtKB-UniRule"/>
</dbReference>
<evidence type="ECO:0000256" key="22">
    <source>
        <dbReference type="RuleBase" id="RU362081"/>
    </source>
</evidence>
<dbReference type="InterPro" id="IPR036163">
    <property type="entry name" value="HMA_dom_sf"/>
</dbReference>
<evidence type="ECO:0000256" key="2">
    <source>
        <dbReference type="ARBA" id="ARBA00004603"/>
    </source>
</evidence>
<dbReference type="GO" id="GO:0005802">
    <property type="term" value="C:trans-Golgi network"/>
    <property type="evidence" value="ECO:0007669"/>
    <property type="project" value="UniProtKB-ARBA"/>
</dbReference>
<evidence type="ECO:0000256" key="3">
    <source>
        <dbReference type="ARBA" id="ARBA00006024"/>
    </source>
</evidence>
<feature type="transmembrane region" description="Helical" evidence="22">
    <location>
        <begin position="805"/>
        <end position="829"/>
    </location>
</feature>
<dbReference type="OrthoDB" id="432719at2759"/>
<evidence type="ECO:0000256" key="14">
    <source>
        <dbReference type="ARBA" id="ARBA00022989"/>
    </source>
</evidence>
<evidence type="ECO:0000313" key="24">
    <source>
        <dbReference type="Proteomes" id="UP000515150"/>
    </source>
</evidence>
<comment type="similarity">
    <text evidence="3 22">Belongs to the cation transport ATPase (P-type) (TC 3.A.3) family. Type IB subfamily.</text>
</comment>
<dbReference type="Gene3D" id="2.70.150.10">
    <property type="entry name" value="Calcium-transporting ATPase, cytoplasmic transduction domain A"/>
    <property type="match status" value="1"/>
</dbReference>
<feature type="domain" description="HMA" evidence="23">
    <location>
        <begin position="154"/>
        <end position="220"/>
    </location>
</feature>
<dbReference type="PROSITE" id="PS50846">
    <property type="entry name" value="HMA_2"/>
    <property type="match status" value="4"/>
</dbReference>
<evidence type="ECO:0000256" key="16">
    <source>
        <dbReference type="ARBA" id="ARBA00023065"/>
    </source>
</evidence>
<comment type="catalytic activity">
    <reaction evidence="18">
        <text>Cu(+)(in) + ATP + H2O = Cu(+)(out) + ADP + phosphate + H(+)</text>
        <dbReference type="Rhea" id="RHEA:25792"/>
        <dbReference type="ChEBI" id="CHEBI:15377"/>
        <dbReference type="ChEBI" id="CHEBI:15378"/>
        <dbReference type="ChEBI" id="CHEBI:30616"/>
        <dbReference type="ChEBI" id="CHEBI:43474"/>
        <dbReference type="ChEBI" id="CHEBI:49552"/>
        <dbReference type="ChEBI" id="CHEBI:456216"/>
        <dbReference type="EC" id="7.2.2.8"/>
    </reaction>
</comment>
<evidence type="ECO:0000256" key="10">
    <source>
        <dbReference type="ARBA" id="ARBA00022796"/>
    </source>
</evidence>
<dbReference type="PRINTS" id="PR00119">
    <property type="entry name" value="CATATPASE"/>
</dbReference>
<organism evidence="24 25">
    <name type="scientific">Betta splendens</name>
    <name type="common">Siamese fighting fish</name>
    <dbReference type="NCBI Taxonomy" id="158456"/>
    <lineage>
        <taxon>Eukaryota</taxon>
        <taxon>Metazoa</taxon>
        <taxon>Chordata</taxon>
        <taxon>Craniata</taxon>
        <taxon>Vertebrata</taxon>
        <taxon>Euteleostomi</taxon>
        <taxon>Actinopterygii</taxon>
        <taxon>Neopterygii</taxon>
        <taxon>Teleostei</taxon>
        <taxon>Neoteleostei</taxon>
        <taxon>Acanthomorphata</taxon>
        <taxon>Anabantaria</taxon>
        <taxon>Anabantiformes</taxon>
        <taxon>Anabantoidei</taxon>
        <taxon>Osphronemidae</taxon>
        <taxon>Betta</taxon>
    </lineage>
</organism>
<dbReference type="GeneID" id="114842936"/>
<dbReference type="InParanoid" id="A0A6P7KQH3"/>
<dbReference type="Pfam" id="PF00122">
    <property type="entry name" value="E1-E2_ATPase"/>
    <property type="match status" value="1"/>
</dbReference>
<protein>
    <recommendedName>
        <fullName evidence="20">Copper-transporting ATPase 2</fullName>
        <ecNumber evidence="4">7.2.2.8</ecNumber>
    </recommendedName>
    <alternativeName>
        <fullName evidence="21">Copper pump 2</fullName>
    </alternativeName>
</protein>
<evidence type="ECO:0000256" key="11">
    <source>
        <dbReference type="ARBA" id="ARBA00022840"/>
    </source>
</evidence>
<keyword evidence="17 22" id="KW-0472">Membrane</keyword>
<dbReference type="NCBIfam" id="TIGR01494">
    <property type="entry name" value="ATPase_P-type"/>
    <property type="match status" value="2"/>
</dbReference>
<dbReference type="NCBIfam" id="TIGR00003">
    <property type="entry name" value="copper ion binding protein"/>
    <property type="match status" value="4"/>
</dbReference>
<dbReference type="InterPro" id="IPR023298">
    <property type="entry name" value="ATPase_P-typ_TM_dom_sf"/>
</dbReference>
<dbReference type="RefSeq" id="XP_028984862.1">
    <property type="nucleotide sequence ID" value="XM_029129029.2"/>
</dbReference>
<keyword evidence="6 22" id="KW-0812">Transmembrane</keyword>
<feature type="transmembrane region" description="Helical" evidence="22">
    <location>
        <begin position="1211"/>
        <end position="1233"/>
    </location>
</feature>
<comment type="subcellular location">
    <subcellularLocation>
        <location evidence="1">Golgi apparatus</location>
        <location evidence="1">trans-Golgi network membrane</location>
        <topology evidence="1">Multi-pass membrane protein</topology>
    </subcellularLocation>
    <subcellularLocation>
        <location evidence="2">Late endosome</location>
    </subcellularLocation>
    <subcellularLocation>
        <location evidence="22">Membrane</location>
    </subcellularLocation>
</comment>
<feature type="transmembrane region" description="Helical" evidence="22">
    <location>
        <begin position="533"/>
        <end position="552"/>
    </location>
</feature>
<dbReference type="InterPro" id="IPR059000">
    <property type="entry name" value="ATPase_P-type_domA"/>
</dbReference>
<dbReference type="InterPro" id="IPR006121">
    <property type="entry name" value="HMA_dom"/>
</dbReference>
<dbReference type="FunFam" id="3.30.70.100:FF:000001">
    <property type="entry name" value="ATPase copper transporting beta"/>
    <property type="match status" value="4"/>
</dbReference>
<dbReference type="PROSITE" id="PS00154">
    <property type="entry name" value="ATPASE_E1_E2"/>
    <property type="match status" value="1"/>
</dbReference>
<accession>A0A6P7KQH3</accession>
<dbReference type="GO" id="GO:0140581">
    <property type="term" value="F:P-type monovalent copper transporter activity"/>
    <property type="evidence" value="ECO:0007669"/>
    <property type="project" value="UniProtKB-EC"/>
</dbReference>
<dbReference type="FunFam" id="3.40.50.1000:FF:000092">
    <property type="entry name" value="copper-transporting ATPase 1 isoform X2"/>
    <property type="match status" value="1"/>
</dbReference>